<dbReference type="STRING" id="1005928.SAMN04487859_103238"/>
<name>A0A1I4ZIF9_9RHOB</name>
<dbReference type="OrthoDB" id="7873284at2"/>
<reference evidence="2" key="1">
    <citation type="submission" date="2016-10" db="EMBL/GenBank/DDBJ databases">
        <authorList>
            <person name="Varghese N."/>
            <person name="Submissions S."/>
        </authorList>
    </citation>
    <scope>NUCLEOTIDE SEQUENCE [LARGE SCALE GENOMIC DNA]</scope>
    <source>
        <strain evidence="2">DSM 28463</strain>
    </source>
</reference>
<proteinExistence type="predicted"/>
<dbReference type="RefSeq" id="WP_143076296.1">
    <property type="nucleotide sequence ID" value="NZ_FOVP01000003.1"/>
</dbReference>
<gene>
    <name evidence="1" type="ORF">SAMN04487859_103238</name>
</gene>
<protein>
    <submittedName>
        <fullName evidence="1">Uncharacterized protein</fullName>
    </submittedName>
</protein>
<sequence length="89" mass="9750">MTFSASTDGSTATITVTVLNSTANLKVEDATDLGDQLETLVNDQTAHPIDNSPAYMAYPTDTGVRITNRLGQIDIPWRWIMPVANQLRQ</sequence>
<organism evidence="1 2">
    <name type="scientific">Roseovarius lutimaris</name>
    <dbReference type="NCBI Taxonomy" id="1005928"/>
    <lineage>
        <taxon>Bacteria</taxon>
        <taxon>Pseudomonadati</taxon>
        <taxon>Pseudomonadota</taxon>
        <taxon>Alphaproteobacteria</taxon>
        <taxon>Rhodobacterales</taxon>
        <taxon>Roseobacteraceae</taxon>
        <taxon>Roseovarius</taxon>
    </lineage>
</organism>
<accession>A0A1I4ZIF9</accession>
<dbReference type="Proteomes" id="UP000198599">
    <property type="component" value="Unassembled WGS sequence"/>
</dbReference>
<dbReference type="AlphaFoldDB" id="A0A1I4ZIF9"/>
<evidence type="ECO:0000313" key="1">
    <source>
        <dbReference type="EMBL" id="SFN49853.1"/>
    </source>
</evidence>
<keyword evidence="2" id="KW-1185">Reference proteome</keyword>
<dbReference type="EMBL" id="FOVP01000003">
    <property type="protein sequence ID" value="SFN49853.1"/>
    <property type="molecule type" value="Genomic_DNA"/>
</dbReference>
<evidence type="ECO:0000313" key="2">
    <source>
        <dbReference type="Proteomes" id="UP000198599"/>
    </source>
</evidence>